<evidence type="ECO:0000313" key="2">
    <source>
        <dbReference type="Proteomes" id="UP000054560"/>
    </source>
</evidence>
<dbReference type="RefSeq" id="XP_014146314.1">
    <property type="nucleotide sequence ID" value="XM_014290839.1"/>
</dbReference>
<dbReference type="EMBL" id="KQ247092">
    <property type="protein sequence ID" value="KNC72412.1"/>
    <property type="molecule type" value="Genomic_DNA"/>
</dbReference>
<organism evidence="1 2">
    <name type="scientific">Sphaeroforma arctica JP610</name>
    <dbReference type="NCBI Taxonomy" id="667725"/>
    <lineage>
        <taxon>Eukaryota</taxon>
        <taxon>Ichthyosporea</taxon>
        <taxon>Ichthyophonida</taxon>
        <taxon>Sphaeroforma</taxon>
    </lineage>
</organism>
<proteinExistence type="predicted"/>
<evidence type="ECO:0000313" key="1">
    <source>
        <dbReference type="EMBL" id="KNC72412.1"/>
    </source>
</evidence>
<reference evidence="1 2" key="1">
    <citation type="submission" date="2011-02" db="EMBL/GenBank/DDBJ databases">
        <title>The Genome Sequence of Sphaeroforma arctica JP610.</title>
        <authorList>
            <consortium name="The Broad Institute Genome Sequencing Platform"/>
            <person name="Russ C."/>
            <person name="Cuomo C."/>
            <person name="Young S.K."/>
            <person name="Zeng Q."/>
            <person name="Gargeya S."/>
            <person name="Alvarado L."/>
            <person name="Berlin A."/>
            <person name="Chapman S.B."/>
            <person name="Chen Z."/>
            <person name="Freedman E."/>
            <person name="Gellesch M."/>
            <person name="Goldberg J."/>
            <person name="Griggs A."/>
            <person name="Gujja S."/>
            <person name="Heilman E."/>
            <person name="Heiman D."/>
            <person name="Howarth C."/>
            <person name="Mehta T."/>
            <person name="Neiman D."/>
            <person name="Pearson M."/>
            <person name="Roberts A."/>
            <person name="Saif S."/>
            <person name="Shea T."/>
            <person name="Shenoy N."/>
            <person name="Sisk P."/>
            <person name="Stolte C."/>
            <person name="Sykes S."/>
            <person name="White J."/>
            <person name="Yandava C."/>
            <person name="Burger G."/>
            <person name="Gray M.W."/>
            <person name="Holland P.W.H."/>
            <person name="King N."/>
            <person name="Lang F.B.F."/>
            <person name="Roger A.J."/>
            <person name="Ruiz-Trillo I."/>
            <person name="Haas B."/>
            <person name="Nusbaum C."/>
            <person name="Birren B."/>
        </authorList>
    </citation>
    <scope>NUCLEOTIDE SEQUENCE [LARGE SCALE GENOMIC DNA]</scope>
    <source>
        <strain evidence="1 2">JP610</strain>
    </source>
</reference>
<dbReference type="GeneID" id="25915534"/>
<accession>A0A0L0F6P8</accession>
<feature type="non-terminal residue" evidence="1">
    <location>
        <position position="89"/>
    </location>
</feature>
<dbReference type="AlphaFoldDB" id="A0A0L0F6P8"/>
<name>A0A0L0F6P8_9EUKA</name>
<gene>
    <name evidence="1" type="ORF">SARC_15030</name>
</gene>
<keyword evidence="2" id="KW-1185">Reference proteome</keyword>
<protein>
    <submittedName>
        <fullName evidence="1">Uncharacterized protein</fullName>
    </submittedName>
</protein>
<sequence length="89" mass="10123">MLLVAPTKILFYLKENEETFKTFMELEEESVGYDLIMETISCNSETAMKHLVVEQMGKMGLLSQIIERCVREDEDSSSGAVTALDRILE</sequence>
<dbReference type="Proteomes" id="UP000054560">
    <property type="component" value="Unassembled WGS sequence"/>
</dbReference>
<feature type="non-terminal residue" evidence="1">
    <location>
        <position position="1"/>
    </location>
</feature>